<dbReference type="Gene3D" id="1.10.10.60">
    <property type="entry name" value="Homeodomain-like"/>
    <property type="match status" value="2"/>
</dbReference>
<dbReference type="InterPro" id="IPR018060">
    <property type="entry name" value="HTH_AraC"/>
</dbReference>
<dbReference type="CDD" id="cd02208">
    <property type="entry name" value="cupin_RmlC-like"/>
    <property type="match status" value="1"/>
</dbReference>
<keyword evidence="3" id="KW-0804">Transcription</keyword>
<feature type="domain" description="HTH araC/xylS-type" evidence="4">
    <location>
        <begin position="176"/>
        <end position="272"/>
    </location>
</feature>
<comment type="caution">
    <text evidence="5">The sequence shown here is derived from an EMBL/GenBank/DDBJ whole genome shotgun (WGS) entry which is preliminary data.</text>
</comment>
<proteinExistence type="predicted"/>
<dbReference type="RefSeq" id="WP_249334331.1">
    <property type="nucleotide sequence ID" value="NZ_JACRSY010000050.1"/>
</dbReference>
<dbReference type="Pfam" id="PF12833">
    <property type="entry name" value="HTH_18"/>
    <property type="match status" value="1"/>
</dbReference>
<dbReference type="Gene3D" id="2.60.120.10">
    <property type="entry name" value="Jelly Rolls"/>
    <property type="match status" value="1"/>
</dbReference>
<dbReference type="InterPro" id="IPR003313">
    <property type="entry name" value="AraC-bd"/>
</dbReference>
<keyword evidence="2" id="KW-0238">DNA-binding</keyword>
<keyword evidence="6" id="KW-1185">Reference proteome</keyword>
<dbReference type="InterPro" id="IPR009057">
    <property type="entry name" value="Homeodomain-like_sf"/>
</dbReference>
<organism evidence="5 6">
    <name type="scientific">Zhenhengia yiwuensis</name>
    <dbReference type="NCBI Taxonomy" id="2763666"/>
    <lineage>
        <taxon>Bacteria</taxon>
        <taxon>Bacillati</taxon>
        <taxon>Bacillota</taxon>
        <taxon>Clostridia</taxon>
        <taxon>Lachnospirales</taxon>
        <taxon>Lachnospiraceae</taxon>
        <taxon>Zhenhengia</taxon>
    </lineage>
</organism>
<evidence type="ECO:0000256" key="1">
    <source>
        <dbReference type="ARBA" id="ARBA00023015"/>
    </source>
</evidence>
<keyword evidence="1" id="KW-0805">Transcription regulation</keyword>
<name>A0A926EHR0_9FIRM</name>
<evidence type="ECO:0000313" key="5">
    <source>
        <dbReference type="EMBL" id="MBC8581411.1"/>
    </source>
</evidence>
<reference evidence="5" key="1">
    <citation type="submission" date="2020-08" db="EMBL/GenBank/DDBJ databases">
        <title>Genome public.</title>
        <authorList>
            <person name="Liu C."/>
            <person name="Sun Q."/>
        </authorList>
    </citation>
    <scope>NUCLEOTIDE SEQUENCE</scope>
    <source>
        <strain evidence="5">NSJ-12</strain>
    </source>
</reference>
<dbReference type="SUPFAM" id="SSF51215">
    <property type="entry name" value="Regulatory protein AraC"/>
    <property type="match status" value="1"/>
</dbReference>
<dbReference type="GO" id="GO:0043565">
    <property type="term" value="F:sequence-specific DNA binding"/>
    <property type="evidence" value="ECO:0007669"/>
    <property type="project" value="InterPro"/>
</dbReference>
<dbReference type="PANTHER" id="PTHR43280:SF34">
    <property type="entry name" value="ARAC-FAMILY TRANSCRIPTIONAL REGULATOR"/>
    <property type="match status" value="1"/>
</dbReference>
<dbReference type="SMART" id="SM00342">
    <property type="entry name" value="HTH_ARAC"/>
    <property type="match status" value="1"/>
</dbReference>
<dbReference type="SUPFAM" id="SSF46689">
    <property type="entry name" value="Homeodomain-like"/>
    <property type="match status" value="2"/>
</dbReference>
<sequence length="272" mass="31619">MIHSFYENHNHLDPDFSIIFHPNFLSNSTPFNDMMHWHESLEMIYLIEGKCHVVCGPNKVLATPGDLVLINANDLHKFEAMSEHTHYYCLIIHSSLYESLGLDTLNLSFENKITNSKCIEIFNQIIYEMTHQDTAYKVAVKGLIANLLVELIRHHILQDTNLLVLGQSNKKINLVKNAIQYIQKHYRNNITIDDICSSIGFSKYYFCRTFKEITNKTATDYINYLRCQYAQKLLRSGDYNVSESCELAGFSSLPYFSRIYKKYMGYPPSIEK</sequence>
<accession>A0A926EHR0</accession>
<dbReference type="EMBL" id="JACRSY010000050">
    <property type="protein sequence ID" value="MBC8581411.1"/>
    <property type="molecule type" value="Genomic_DNA"/>
</dbReference>
<dbReference type="PROSITE" id="PS01124">
    <property type="entry name" value="HTH_ARAC_FAMILY_2"/>
    <property type="match status" value="1"/>
</dbReference>
<dbReference type="Proteomes" id="UP000655830">
    <property type="component" value="Unassembled WGS sequence"/>
</dbReference>
<dbReference type="InterPro" id="IPR037923">
    <property type="entry name" value="HTH-like"/>
</dbReference>
<protein>
    <submittedName>
        <fullName evidence="5">Helix-turn-helix transcriptional regulator</fullName>
    </submittedName>
</protein>
<dbReference type="InterPro" id="IPR014710">
    <property type="entry name" value="RmlC-like_jellyroll"/>
</dbReference>
<evidence type="ECO:0000256" key="3">
    <source>
        <dbReference type="ARBA" id="ARBA00023163"/>
    </source>
</evidence>
<dbReference type="GO" id="GO:0003700">
    <property type="term" value="F:DNA-binding transcription factor activity"/>
    <property type="evidence" value="ECO:0007669"/>
    <property type="project" value="InterPro"/>
</dbReference>
<dbReference type="PANTHER" id="PTHR43280">
    <property type="entry name" value="ARAC-FAMILY TRANSCRIPTIONAL REGULATOR"/>
    <property type="match status" value="1"/>
</dbReference>
<dbReference type="Pfam" id="PF02311">
    <property type="entry name" value="AraC_binding"/>
    <property type="match status" value="1"/>
</dbReference>
<dbReference type="AlphaFoldDB" id="A0A926EHR0"/>
<gene>
    <name evidence="5" type="ORF">H8718_18130</name>
</gene>
<evidence type="ECO:0000259" key="4">
    <source>
        <dbReference type="PROSITE" id="PS01124"/>
    </source>
</evidence>
<evidence type="ECO:0000256" key="2">
    <source>
        <dbReference type="ARBA" id="ARBA00023125"/>
    </source>
</evidence>
<evidence type="ECO:0000313" key="6">
    <source>
        <dbReference type="Proteomes" id="UP000655830"/>
    </source>
</evidence>